<proteinExistence type="predicted"/>
<dbReference type="STRING" id="1123014.SAMN02745746_01461"/>
<dbReference type="Pfam" id="PF10106">
    <property type="entry name" value="DUF2345"/>
    <property type="match status" value="1"/>
</dbReference>
<dbReference type="EMBL" id="FXAG01000006">
    <property type="protein sequence ID" value="SMF13122.1"/>
    <property type="molecule type" value="Genomic_DNA"/>
</dbReference>
<evidence type="ECO:0000259" key="1">
    <source>
        <dbReference type="Pfam" id="PF10106"/>
    </source>
</evidence>
<name>A0A1Y6BNR9_9NEIS</name>
<dbReference type="AlphaFoldDB" id="A0A1Y6BNR9"/>
<reference evidence="3" key="1">
    <citation type="submission" date="2017-04" db="EMBL/GenBank/DDBJ databases">
        <authorList>
            <person name="Varghese N."/>
            <person name="Submissions S."/>
        </authorList>
    </citation>
    <scope>NUCLEOTIDE SEQUENCE [LARGE SCALE GENOMIC DNA]</scope>
    <source>
        <strain evidence="3">DSM 22618</strain>
    </source>
</reference>
<accession>A0A1Y6BNR9</accession>
<feature type="domain" description="DUF2345" evidence="1">
    <location>
        <begin position="1"/>
        <end position="63"/>
    </location>
</feature>
<protein>
    <recommendedName>
        <fullName evidence="1">DUF2345 domain-containing protein</fullName>
    </recommendedName>
</protein>
<evidence type="ECO:0000313" key="3">
    <source>
        <dbReference type="Proteomes" id="UP000192920"/>
    </source>
</evidence>
<sequence length="139" mass="14780">MGLTADKDVAITSCKGKVVISAKQDILLTSGGSYIQLSGGNIDIHCPSVVSEKGESHELSGAASMNSVLPMLPQSERKNSLELAHSYPDLRPVPGAPYVIHFVDGTQLQGVLDSNGYAKLDNVPEGPISVYYGEDTRTY</sequence>
<keyword evidence="3" id="KW-1185">Reference proteome</keyword>
<evidence type="ECO:0000313" key="2">
    <source>
        <dbReference type="EMBL" id="SMF13122.1"/>
    </source>
</evidence>
<gene>
    <name evidence="2" type="ORF">SAMN02745746_01461</name>
</gene>
<organism evidence="2 3">
    <name type="scientific">Pseudogulbenkiania subflava DSM 22618</name>
    <dbReference type="NCBI Taxonomy" id="1123014"/>
    <lineage>
        <taxon>Bacteria</taxon>
        <taxon>Pseudomonadati</taxon>
        <taxon>Pseudomonadota</taxon>
        <taxon>Betaproteobacteria</taxon>
        <taxon>Neisseriales</taxon>
        <taxon>Chromobacteriaceae</taxon>
        <taxon>Pseudogulbenkiania</taxon>
    </lineage>
</organism>
<dbReference type="Proteomes" id="UP000192920">
    <property type="component" value="Unassembled WGS sequence"/>
</dbReference>
<dbReference type="RefSeq" id="WP_327078284.1">
    <property type="nucleotide sequence ID" value="NZ_FXAG01000006.1"/>
</dbReference>
<dbReference type="InterPro" id="IPR018769">
    <property type="entry name" value="VgrG2_DUF2345"/>
</dbReference>